<evidence type="ECO:0000256" key="1">
    <source>
        <dbReference type="SAM" id="MobiDB-lite"/>
    </source>
</evidence>
<evidence type="ECO:0008006" key="7">
    <source>
        <dbReference type="Google" id="ProtNLM"/>
    </source>
</evidence>
<evidence type="ECO:0000256" key="2">
    <source>
        <dbReference type="SAM" id="Phobius"/>
    </source>
</evidence>
<keyword evidence="2" id="KW-0472">Membrane</keyword>
<name>A0A0G1TXD9_9BACT</name>
<dbReference type="Gene3D" id="2.60.40.1260">
    <property type="entry name" value="Lamin Tail domain"/>
    <property type="match status" value="1"/>
</dbReference>
<accession>A0A0G1TXD9</accession>
<proteinExistence type="predicted"/>
<feature type="region of interest" description="Disordered" evidence="1">
    <location>
        <begin position="377"/>
        <end position="400"/>
    </location>
</feature>
<evidence type="ECO:0000313" key="5">
    <source>
        <dbReference type="EMBL" id="KKU86496.1"/>
    </source>
</evidence>
<gene>
    <name evidence="5" type="ORF">UY16_C0055G0011</name>
</gene>
<dbReference type="InterPro" id="IPR001322">
    <property type="entry name" value="Lamin_tail_dom"/>
</dbReference>
<dbReference type="PROSITE" id="PS50093">
    <property type="entry name" value="PKD"/>
    <property type="match status" value="1"/>
</dbReference>
<feature type="compositionally biased region" description="Acidic residues" evidence="1">
    <location>
        <begin position="164"/>
        <end position="173"/>
    </location>
</feature>
<dbReference type="Gene3D" id="2.60.40.10">
    <property type="entry name" value="Immunoglobulins"/>
    <property type="match status" value="1"/>
</dbReference>
<keyword evidence="2" id="KW-1133">Transmembrane helix</keyword>
<dbReference type="PROSITE" id="PS51841">
    <property type="entry name" value="LTD"/>
    <property type="match status" value="1"/>
</dbReference>
<evidence type="ECO:0000259" key="3">
    <source>
        <dbReference type="PROSITE" id="PS50093"/>
    </source>
</evidence>
<feature type="region of interest" description="Disordered" evidence="1">
    <location>
        <begin position="136"/>
        <end position="195"/>
    </location>
</feature>
<dbReference type="Proteomes" id="UP000034739">
    <property type="component" value="Unassembled WGS sequence"/>
</dbReference>
<dbReference type="InterPro" id="IPR036415">
    <property type="entry name" value="Lamin_tail_dom_sf"/>
</dbReference>
<dbReference type="InterPro" id="IPR013783">
    <property type="entry name" value="Ig-like_fold"/>
</dbReference>
<protein>
    <recommendedName>
        <fullName evidence="7">PKD domain-containing protein</fullName>
    </recommendedName>
</protein>
<evidence type="ECO:0000259" key="4">
    <source>
        <dbReference type="PROSITE" id="PS51841"/>
    </source>
</evidence>
<dbReference type="InterPro" id="IPR000601">
    <property type="entry name" value="PKD_dom"/>
</dbReference>
<feature type="domain" description="LTD" evidence="4">
    <location>
        <begin position="16"/>
        <end position="121"/>
    </location>
</feature>
<dbReference type="Pfam" id="PF00932">
    <property type="entry name" value="LTD"/>
    <property type="match status" value="1"/>
</dbReference>
<organism evidence="5 6">
    <name type="scientific">Candidatus Gottesmanbacteria bacterium GW2011_GWA2_47_9</name>
    <dbReference type="NCBI Taxonomy" id="1618445"/>
    <lineage>
        <taxon>Bacteria</taxon>
        <taxon>Candidatus Gottesmaniibacteriota</taxon>
    </lineage>
</organism>
<feature type="domain" description="PKD" evidence="3">
    <location>
        <begin position="230"/>
        <end position="262"/>
    </location>
</feature>
<dbReference type="CDD" id="cd00146">
    <property type="entry name" value="PKD"/>
    <property type="match status" value="1"/>
</dbReference>
<dbReference type="InterPro" id="IPR035986">
    <property type="entry name" value="PKD_dom_sf"/>
</dbReference>
<dbReference type="SUPFAM" id="SSF49299">
    <property type="entry name" value="PKD domain"/>
    <property type="match status" value="1"/>
</dbReference>
<feature type="compositionally biased region" description="Polar residues" evidence="1">
    <location>
        <begin position="143"/>
        <end position="163"/>
    </location>
</feature>
<comment type="caution">
    <text evidence="5">The sequence shown here is derived from an EMBL/GenBank/DDBJ whole genome shotgun (WGS) entry which is preliminary data.</text>
</comment>
<dbReference type="SUPFAM" id="SSF74853">
    <property type="entry name" value="Lamin A/C globular tail domain"/>
    <property type="match status" value="2"/>
</dbReference>
<dbReference type="AlphaFoldDB" id="A0A0G1TXD9"/>
<feature type="transmembrane region" description="Helical" evidence="2">
    <location>
        <begin position="430"/>
        <end position="450"/>
    </location>
</feature>
<dbReference type="EMBL" id="LCOY01000055">
    <property type="protein sequence ID" value="KKU86496.1"/>
    <property type="molecule type" value="Genomic_DNA"/>
</dbReference>
<sequence length="468" mass="51046">MFPKSILILVLVFFFSGFNLARAELVINEFVSDPESGSEWIELRNPSSSEINLDGWNWTELASPGGESEHESSPRNLTGIIPASGFFVISITNVNGVLNNGGDSIGLYDGTTPKDRVTFGAVSGYQVDLEKPAKGKSGALISGSWQTNQEPTKGTANPSFGSSDNDDNNDNADDNNNNNDDNDEPSSVSTATPAKIKTEVSVRNIAYVGIPLAFQGKVTQGGEQVHGGKYFWNFGDGDFREVKVINVDKFTHTYFYPGEYTVIFEHYPNYFTEEPDASENLNIKVIEPQVAISRVGDADDFFVELSNNTDYDVDMSGWFLLGNIKSFTIPKNTFLTKNKKIVIPGRTSGLMLSDLPALKLATPSREIVFEYFPNVPTSTPQKPVSSKNAKNLEAEPPSEDNISNLENLGANVANAGVLGEENTRTSPPSFTWPIIFLGFVGVSAYAVYAIRHKKLAPGAGNDFELLDE</sequence>
<keyword evidence="2" id="KW-0812">Transmembrane</keyword>
<feature type="compositionally biased region" description="Polar residues" evidence="1">
    <location>
        <begin position="377"/>
        <end position="389"/>
    </location>
</feature>
<evidence type="ECO:0000313" key="6">
    <source>
        <dbReference type="Proteomes" id="UP000034739"/>
    </source>
</evidence>
<reference evidence="5 6" key="1">
    <citation type="journal article" date="2015" name="Nature">
        <title>rRNA introns, odd ribosomes, and small enigmatic genomes across a large radiation of phyla.</title>
        <authorList>
            <person name="Brown C.T."/>
            <person name="Hug L.A."/>
            <person name="Thomas B.C."/>
            <person name="Sharon I."/>
            <person name="Castelle C.J."/>
            <person name="Singh A."/>
            <person name="Wilkins M.J."/>
            <person name="Williams K.H."/>
            <person name="Banfield J.F."/>
        </authorList>
    </citation>
    <scope>NUCLEOTIDE SEQUENCE [LARGE SCALE GENOMIC DNA]</scope>
</reference>